<comment type="subcellular location">
    <subcellularLocation>
        <location evidence="1 8">Cell outer membrane</location>
        <topology evidence="1 8">Multi-pass membrane protein</topology>
    </subcellularLocation>
</comment>
<keyword evidence="13" id="KW-1185">Reference proteome</keyword>
<dbReference type="EMBL" id="JACVDC010000049">
    <property type="protein sequence ID" value="MBC9797181.1"/>
    <property type="molecule type" value="Genomic_DNA"/>
</dbReference>
<organism evidence="12 13">
    <name type="scientific">Sinomicrobium weinanense</name>
    <dbReference type="NCBI Taxonomy" id="2842200"/>
    <lineage>
        <taxon>Bacteria</taxon>
        <taxon>Pseudomonadati</taxon>
        <taxon>Bacteroidota</taxon>
        <taxon>Flavobacteriia</taxon>
        <taxon>Flavobacteriales</taxon>
        <taxon>Flavobacteriaceae</taxon>
        <taxon>Sinomicrobium</taxon>
    </lineage>
</organism>
<evidence type="ECO:0000256" key="9">
    <source>
        <dbReference type="RuleBase" id="RU003357"/>
    </source>
</evidence>
<accession>A0A926JU14</accession>
<evidence type="ECO:0000256" key="8">
    <source>
        <dbReference type="PROSITE-ProRule" id="PRU01360"/>
    </source>
</evidence>
<keyword evidence="4 8" id="KW-0812">Transmembrane</keyword>
<feature type="domain" description="TonB-dependent receptor plug" evidence="11">
    <location>
        <begin position="115"/>
        <end position="220"/>
    </location>
</feature>
<dbReference type="PROSITE" id="PS52016">
    <property type="entry name" value="TONB_DEPENDENT_REC_3"/>
    <property type="match status" value="1"/>
</dbReference>
<feature type="domain" description="TonB-dependent receptor-like beta-barrel" evidence="10">
    <location>
        <begin position="432"/>
        <end position="969"/>
    </location>
</feature>
<evidence type="ECO:0000259" key="11">
    <source>
        <dbReference type="Pfam" id="PF07715"/>
    </source>
</evidence>
<evidence type="ECO:0000256" key="2">
    <source>
        <dbReference type="ARBA" id="ARBA00022448"/>
    </source>
</evidence>
<dbReference type="InterPro" id="IPR039426">
    <property type="entry name" value="TonB-dep_rcpt-like"/>
</dbReference>
<keyword evidence="6 8" id="KW-0472">Membrane</keyword>
<comment type="similarity">
    <text evidence="8 9">Belongs to the TonB-dependent receptor family.</text>
</comment>
<evidence type="ECO:0000256" key="7">
    <source>
        <dbReference type="ARBA" id="ARBA00023237"/>
    </source>
</evidence>
<evidence type="ECO:0000256" key="1">
    <source>
        <dbReference type="ARBA" id="ARBA00004571"/>
    </source>
</evidence>
<dbReference type="AlphaFoldDB" id="A0A926JU14"/>
<evidence type="ECO:0000256" key="3">
    <source>
        <dbReference type="ARBA" id="ARBA00022452"/>
    </source>
</evidence>
<evidence type="ECO:0000259" key="10">
    <source>
        <dbReference type="Pfam" id="PF00593"/>
    </source>
</evidence>
<dbReference type="InterPro" id="IPR008969">
    <property type="entry name" value="CarboxyPept-like_regulatory"/>
</dbReference>
<keyword evidence="2 8" id="KW-0813">Transport</keyword>
<gene>
    <name evidence="12" type="ORF">IBL28_14490</name>
</gene>
<dbReference type="Gene3D" id="2.170.130.10">
    <property type="entry name" value="TonB-dependent receptor, plug domain"/>
    <property type="match status" value="1"/>
</dbReference>
<dbReference type="Gene3D" id="2.40.170.20">
    <property type="entry name" value="TonB-dependent receptor, beta-barrel domain"/>
    <property type="match status" value="1"/>
</dbReference>
<sequence length="1004" mass="112175">MIIFLMSGWFTMSYGQQGPDMAKHIRAVVVNDKEAPVPRAKVTLGHGNIQVYTDDSGAFSLMVRTDNVLIISANGFKEKVIDLSQSGLPDRIMLESEGLYGSDMIDLPASLQTTQREFVGATDKIAGKDLESQPDMVFSNTLQGRLAGLTARMTTDGPGNNNAELYVRGLSRQTDNQAITVVDGIERPIDFLNPQEIESVEVLKDVNAKILYGPRAANGVVLITTKKGKENTRIFEVSAEYGVNMNTRMAEYLNSAEYARLYNEARANDGLSSFYTQQQIQGYEQSTGANDLLYPDVDYNDYFIEDLNPFRRVNLEYSGGEKGVRYALLAGYRGNQGIEKVGKAVEQDRFNVRGNLSIDLSRSITAHLGANGIIESRKWGKLHQGDFYSALKTQRPNEFPFVITDPDFMGEETPLGEEQIPPLGGSLLNPQSLYGDVVYGGYQEHQFFYGQTNFGLDFDLGNLLKGLSVSAEVTFDNYQYHRAQQINNPVRYAVRAVTPDSLVYTKLNNRLIGGNRSESGNDIERNLGWSAKANYRVTVNNDNHLSLTLSHFYYLNDQKNNRQHTENTNTFLKSTYAYKDRVYIDWVQSVMGSNRFARKNRYKYFSTFGVAWVLSEEEFLKGAKNLDYLKVKGTYGMMGYDRATGFYLYNTRFSNGGNVNFGERNQQGVGRTIYNNLGNPDLKWETSAELNLGVEGLFFNRSLAVEVNYFNEVRDDIIFNSPSSIYSSTFNPYAPHNLGKVVNNGIDGKVTYYGGSGRLRYEVGANVLYARNRVVRADAIDNSDAYLNVEGNPSDAIFGYVSNGLFRSEEAVAEAPYQALGPYKAGNISYQNLNNDGIVNEQDRKVIGNSFPRTSIGINANLKYKGFGLSLLGTSELGVDFMRNNTYYRNSGEGKYSVLARDRFHPVNNPGGNLPALTTYNPTNDFQGSTFWIQDASFFRLKNVEVSYTFSNDTRVARNITVYLRGTNLFVLSGEKDLDPEVPASGVDNYPLMRVITGGLTIGF</sequence>
<dbReference type="InterPro" id="IPR037066">
    <property type="entry name" value="Plug_dom_sf"/>
</dbReference>
<dbReference type="Pfam" id="PF07715">
    <property type="entry name" value="Plug"/>
    <property type="match status" value="1"/>
</dbReference>
<dbReference type="InterPro" id="IPR023996">
    <property type="entry name" value="TonB-dep_OMP_SusC/RagA"/>
</dbReference>
<comment type="caution">
    <text evidence="12">The sequence shown here is derived from an EMBL/GenBank/DDBJ whole genome shotgun (WGS) entry which is preliminary data.</text>
</comment>
<dbReference type="Proteomes" id="UP000653730">
    <property type="component" value="Unassembled WGS sequence"/>
</dbReference>
<dbReference type="SUPFAM" id="SSF49464">
    <property type="entry name" value="Carboxypeptidase regulatory domain-like"/>
    <property type="match status" value="1"/>
</dbReference>
<dbReference type="InterPro" id="IPR036942">
    <property type="entry name" value="Beta-barrel_TonB_sf"/>
</dbReference>
<dbReference type="InterPro" id="IPR000531">
    <property type="entry name" value="Beta-barrel_TonB"/>
</dbReference>
<dbReference type="GO" id="GO:0009279">
    <property type="term" value="C:cell outer membrane"/>
    <property type="evidence" value="ECO:0007669"/>
    <property type="project" value="UniProtKB-SubCell"/>
</dbReference>
<evidence type="ECO:0000256" key="5">
    <source>
        <dbReference type="ARBA" id="ARBA00023077"/>
    </source>
</evidence>
<keyword evidence="7 8" id="KW-0998">Cell outer membrane</keyword>
<dbReference type="InterPro" id="IPR012910">
    <property type="entry name" value="Plug_dom"/>
</dbReference>
<dbReference type="SUPFAM" id="SSF56935">
    <property type="entry name" value="Porins"/>
    <property type="match status" value="1"/>
</dbReference>
<dbReference type="Pfam" id="PF00593">
    <property type="entry name" value="TonB_dep_Rec_b-barrel"/>
    <property type="match status" value="1"/>
</dbReference>
<dbReference type="RefSeq" id="WP_187966317.1">
    <property type="nucleotide sequence ID" value="NZ_JACVDC010000049.1"/>
</dbReference>
<keyword evidence="3 8" id="KW-1134">Transmembrane beta strand</keyword>
<protein>
    <submittedName>
        <fullName evidence="12">SusC/RagA family TonB-linked outer membrane protein</fullName>
    </submittedName>
</protein>
<evidence type="ECO:0000256" key="6">
    <source>
        <dbReference type="ARBA" id="ARBA00023136"/>
    </source>
</evidence>
<evidence type="ECO:0000313" key="12">
    <source>
        <dbReference type="EMBL" id="MBC9797181.1"/>
    </source>
</evidence>
<keyword evidence="5 9" id="KW-0798">TonB box</keyword>
<reference evidence="12 13" key="1">
    <citation type="submission" date="2020-09" db="EMBL/GenBank/DDBJ databases">
        <title>Sinomicrobium weinanense sp. nov., a halophilic bacteria isolated from saline-alkali soil.</title>
        <authorList>
            <person name="Wu P."/>
            <person name="Ren H."/>
            <person name="Mei Y."/>
            <person name="Liang Y."/>
            <person name="Chen Z."/>
        </authorList>
    </citation>
    <scope>NUCLEOTIDE SEQUENCE [LARGE SCALE GENOMIC DNA]</scope>
    <source>
        <strain evidence="12 13">FJxs</strain>
    </source>
</reference>
<dbReference type="NCBIfam" id="TIGR04056">
    <property type="entry name" value="OMP_RagA_SusC"/>
    <property type="match status" value="1"/>
</dbReference>
<evidence type="ECO:0000313" key="13">
    <source>
        <dbReference type="Proteomes" id="UP000653730"/>
    </source>
</evidence>
<evidence type="ECO:0000256" key="4">
    <source>
        <dbReference type="ARBA" id="ARBA00022692"/>
    </source>
</evidence>
<name>A0A926JU14_9FLAO</name>
<proteinExistence type="inferred from homology"/>